<dbReference type="InterPro" id="IPR036250">
    <property type="entry name" value="AcylCo_DH-like_C"/>
</dbReference>
<dbReference type="InterPro" id="IPR006089">
    <property type="entry name" value="Acyl-CoA_DH_CS"/>
</dbReference>
<feature type="domain" description="Acyl-CoA oxidase/dehydrogenase middle" evidence="7">
    <location>
        <begin position="122"/>
        <end position="217"/>
    </location>
</feature>
<evidence type="ECO:0000313" key="10">
    <source>
        <dbReference type="Proteomes" id="UP000618943"/>
    </source>
</evidence>
<dbReference type="RefSeq" id="WP_100794280.1">
    <property type="nucleotide sequence ID" value="NZ_JAEOAH010000001.1"/>
</dbReference>
<dbReference type="InterPro" id="IPR009100">
    <property type="entry name" value="AcylCoA_DH/oxidase_NM_dom_sf"/>
</dbReference>
<evidence type="ECO:0000256" key="2">
    <source>
        <dbReference type="ARBA" id="ARBA00009347"/>
    </source>
</evidence>
<protein>
    <submittedName>
        <fullName evidence="9">Acyl-CoA dehydrogenase family protein</fullName>
    </submittedName>
</protein>
<keyword evidence="10" id="KW-1185">Reference proteome</keyword>
<comment type="cofactor">
    <cofactor evidence="1 5">
        <name>FAD</name>
        <dbReference type="ChEBI" id="CHEBI:57692"/>
    </cofactor>
</comment>
<dbReference type="PIRSF" id="PIRSF016578">
    <property type="entry name" value="HsaA"/>
    <property type="match status" value="1"/>
</dbReference>
<evidence type="ECO:0000313" key="9">
    <source>
        <dbReference type="EMBL" id="MBK3493312.1"/>
    </source>
</evidence>
<dbReference type="PROSITE" id="PS00073">
    <property type="entry name" value="ACYL_COA_DH_2"/>
    <property type="match status" value="1"/>
</dbReference>
<gene>
    <name evidence="9" type="ORF">JFL43_00200</name>
</gene>
<reference evidence="9 10" key="1">
    <citation type="submission" date="2020-12" db="EMBL/GenBank/DDBJ databases">
        <title>YIM B01967 draft genome.</title>
        <authorList>
            <person name="Yan X."/>
        </authorList>
    </citation>
    <scope>NUCLEOTIDE SEQUENCE [LARGE SCALE GENOMIC DNA]</scope>
    <source>
        <strain evidence="9 10">YIM B01967</strain>
    </source>
</reference>
<dbReference type="SUPFAM" id="SSF56645">
    <property type="entry name" value="Acyl-CoA dehydrogenase NM domain-like"/>
    <property type="match status" value="1"/>
</dbReference>
<dbReference type="PANTHER" id="PTHR43884:SF12">
    <property type="entry name" value="ISOVALERYL-COA DEHYDROGENASE, MITOCHONDRIAL-RELATED"/>
    <property type="match status" value="1"/>
</dbReference>
<dbReference type="InterPro" id="IPR046373">
    <property type="entry name" value="Acyl-CoA_Oxase/DH_mid-dom_sf"/>
</dbReference>
<dbReference type="SUPFAM" id="SSF47203">
    <property type="entry name" value="Acyl-CoA dehydrogenase C-terminal domain-like"/>
    <property type="match status" value="1"/>
</dbReference>
<dbReference type="InterPro" id="IPR009075">
    <property type="entry name" value="AcylCo_DH/oxidase_C"/>
</dbReference>
<comment type="caution">
    <text evidence="9">The sequence shown here is derived from an EMBL/GenBank/DDBJ whole genome shotgun (WGS) entry which is preliminary data.</text>
</comment>
<dbReference type="EMBL" id="JAEOAH010000001">
    <property type="protein sequence ID" value="MBK3493312.1"/>
    <property type="molecule type" value="Genomic_DNA"/>
</dbReference>
<evidence type="ECO:0000259" key="7">
    <source>
        <dbReference type="Pfam" id="PF02770"/>
    </source>
</evidence>
<evidence type="ECO:0000256" key="1">
    <source>
        <dbReference type="ARBA" id="ARBA00001974"/>
    </source>
</evidence>
<name>A0ABS1H1M8_9BACL</name>
<evidence type="ECO:0000256" key="5">
    <source>
        <dbReference type="RuleBase" id="RU362125"/>
    </source>
</evidence>
<dbReference type="InterPro" id="IPR013786">
    <property type="entry name" value="AcylCoA_DH/ox_N"/>
</dbReference>
<dbReference type="Pfam" id="PF02770">
    <property type="entry name" value="Acyl-CoA_dh_M"/>
    <property type="match status" value="1"/>
</dbReference>
<accession>A0ABS1H1M8</accession>
<evidence type="ECO:0000259" key="6">
    <source>
        <dbReference type="Pfam" id="PF00441"/>
    </source>
</evidence>
<keyword evidence="5" id="KW-0560">Oxidoreductase</keyword>
<evidence type="ECO:0000259" key="8">
    <source>
        <dbReference type="Pfam" id="PF02771"/>
    </source>
</evidence>
<dbReference type="Gene3D" id="2.40.110.10">
    <property type="entry name" value="Butyryl-CoA Dehydrogenase, subunit A, domain 2"/>
    <property type="match status" value="1"/>
</dbReference>
<dbReference type="Pfam" id="PF00441">
    <property type="entry name" value="Acyl-CoA_dh_1"/>
    <property type="match status" value="1"/>
</dbReference>
<dbReference type="Pfam" id="PF02771">
    <property type="entry name" value="Acyl-CoA_dh_N"/>
    <property type="match status" value="1"/>
</dbReference>
<feature type="domain" description="Acyl-CoA dehydrogenase/oxidase C-terminal" evidence="6">
    <location>
        <begin position="229"/>
        <end position="377"/>
    </location>
</feature>
<dbReference type="PROSITE" id="PS00072">
    <property type="entry name" value="ACYL_COA_DH_1"/>
    <property type="match status" value="1"/>
</dbReference>
<dbReference type="Gene3D" id="1.20.140.10">
    <property type="entry name" value="Butyryl-CoA Dehydrogenase, subunit A, domain 3"/>
    <property type="match status" value="1"/>
</dbReference>
<evidence type="ECO:0000256" key="3">
    <source>
        <dbReference type="ARBA" id="ARBA00022630"/>
    </source>
</evidence>
<evidence type="ECO:0000256" key="4">
    <source>
        <dbReference type="ARBA" id="ARBA00022827"/>
    </source>
</evidence>
<dbReference type="Proteomes" id="UP000618943">
    <property type="component" value="Unassembled WGS sequence"/>
</dbReference>
<dbReference type="InterPro" id="IPR037069">
    <property type="entry name" value="AcylCoA_DH/ox_N_sf"/>
</dbReference>
<feature type="domain" description="Acyl-CoA dehydrogenase/oxidase N-terminal" evidence="8">
    <location>
        <begin position="6"/>
        <end position="118"/>
    </location>
</feature>
<organism evidence="9 10">
    <name type="scientific">Viridibacillus soli</name>
    <dbReference type="NCBI Taxonomy" id="2798301"/>
    <lineage>
        <taxon>Bacteria</taxon>
        <taxon>Bacillati</taxon>
        <taxon>Bacillota</taxon>
        <taxon>Bacilli</taxon>
        <taxon>Bacillales</taxon>
        <taxon>Caryophanaceae</taxon>
        <taxon>Viridibacillus</taxon>
    </lineage>
</organism>
<keyword evidence="4 5" id="KW-0274">FAD</keyword>
<dbReference type="PANTHER" id="PTHR43884">
    <property type="entry name" value="ACYL-COA DEHYDROGENASE"/>
    <property type="match status" value="1"/>
</dbReference>
<comment type="similarity">
    <text evidence="2 5">Belongs to the acyl-CoA dehydrogenase family.</text>
</comment>
<proteinExistence type="inferred from homology"/>
<dbReference type="InterPro" id="IPR006091">
    <property type="entry name" value="Acyl-CoA_Oxase/DH_mid-dom"/>
</dbReference>
<sequence>MNFDLSQEQQMIRKTMKEFADEVVAPGAIERDRTKAFPKEIFKQLADMGMMGLPFEEEYGGAGADTTSFAIVTEELSRACASTGITYSAHISLGGAPLHLFGTKEQKEKYLTPICTGESFGAFGLTEPNAGSDAGGTETQAKVDGQDFVINGSKVYITNASYAKHLALTAITGIEDGKKEISAIIVPTNAEGFTILDRYEKMGLNASNTTELILENVRVPQENLLGKKGHGFRQFLVTLDGGRIGIAAMAVGIAQAAFERALSYSKERKQFGQTLSSFQVTQFKLADMAMKIELARNMVYKAAWLKDAGRPFTKEAAMAKLYASEVAMEIADQSIQIHGGYGYMKEYEVERYMRDAKLLEIGEGTSEVQRMVIARQIGC</sequence>
<dbReference type="Gene3D" id="1.10.540.10">
    <property type="entry name" value="Acyl-CoA dehydrogenase/oxidase, N-terminal domain"/>
    <property type="match status" value="1"/>
</dbReference>
<keyword evidence="3 5" id="KW-0285">Flavoprotein</keyword>